<evidence type="ECO:0000256" key="1">
    <source>
        <dbReference type="SAM" id="Phobius"/>
    </source>
</evidence>
<evidence type="ECO:0000313" key="3">
    <source>
        <dbReference type="Proteomes" id="UP000230078"/>
    </source>
</evidence>
<name>A0A2M7V5X7_9BACT</name>
<proteinExistence type="predicted"/>
<accession>A0A2M7V5X7</accession>
<reference evidence="3" key="1">
    <citation type="submission" date="2017-09" db="EMBL/GenBank/DDBJ databases">
        <title>Depth-based differentiation of microbial function through sediment-hosted aquifers and enrichment of novel symbionts in the deep terrestrial subsurface.</title>
        <authorList>
            <person name="Probst A.J."/>
            <person name="Ladd B."/>
            <person name="Jarett J.K."/>
            <person name="Geller-Mcgrath D.E."/>
            <person name="Sieber C.M.K."/>
            <person name="Emerson J.B."/>
            <person name="Anantharaman K."/>
            <person name="Thomas B.C."/>
            <person name="Malmstrom R."/>
            <person name="Stieglmeier M."/>
            <person name="Klingl A."/>
            <person name="Woyke T."/>
            <person name="Ryan C.M."/>
            <person name="Banfield J.F."/>
        </authorList>
    </citation>
    <scope>NUCLEOTIDE SEQUENCE [LARGE SCALE GENOMIC DNA]</scope>
</reference>
<evidence type="ECO:0000313" key="2">
    <source>
        <dbReference type="EMBL" id="PIZ94002.1"/>
    </source>
</evidence>
<protein>
    <submittedName>
        <fullName evidence="2">Uncharacterized protein</fullName>
    </submittedName>
</protein>
<organism evidence="2 3">
    <name type="scientific">Candidatus Magasanikbacteria bacterium CG_4_10_14_0_2_um_filter_41_31</name>
    <dbReference type="NCBI Taxonomy" id="1974639"/>
    <lineage>
        <taxon>Bacteria</taxon>
        <taxon>Candidatus Magasanikiibacteriota</taxon>
    </lineage>
</organism>
<keyword evidence="1" id="KW-1133">Transmembrane helix</keyword>
<dbReference type="EMBL" id="PFPI01000005">
    <property type="protein sequence ID" value="PIZ94002.1"/>
    <property type="molecule type" value="Genomic_DNA"/>
</dbReference>
<sequence>MIHNFFSSQDDEKIFVSNVEMFVIIGATLLTVFWDLNFAVAIFTAFFYFWNKVFMKKKPMYDLQPYVETESGMEEL</sequence>
<comment type="caution">
    <text evidence="2">The sequence shown here is derived from an EMBL/GenBank/DDBJ whole genome shotgun (WGS) entry which is preliminary data.</text>
</comment>
<gene>
    <name evidence="2" type="ORF">COX83_00435</name>
</gene>
<keyword evidence="1" id="KW-0472">Membrane</keyword>
<dbReference type="AlphaFoldDB" id="A0A2M7V5X7"/>
<feature type="transmembrane region" description="Helical" evidence="1">
    <location>
        <begin position="22"/>
        <end position="50"/>
    </location>
</feature>
<dbReference type="Proteomes" id="UP000230078">
    <property type="component" value="Unassembled WGS sequence"/>
</dbReference>
<keyword evidence="1" id="KW-0812">Transmembrane</keyword>